<dbReference type="Proteomes" id="UP000630805">
    <property type="component" value="Unassembled WGS sequence"/>
</dbReference>
<protein>
    <submittedName>
        <fullName evidence="1">Uncharacterized protein</fullName>
    </submittedName>
</protein>
<reference evidence="1 2" key="1">
    <citation type="submission" date="2020-06" db="EMBL/GenBank/DDBJ databases">
        <authorList>
            <person name="Cao W.R."/>
        </authorList>
    </citation>
    <scope>NUCLEOTIDE SEQUENCE [LARGE SCALE GENOMIC DNA]</scope>
    <source>
        <strain evidence="1 2">B1Z28</strain>
    </source>
</reference>
<evidence type="ECO:0000313" key="2">
    <source>
        <dbReference type="Proteomes" id="UP000630805"/>
    </source>
</evidence>
<dbReference type="InterPro" id="IPR036514">
    <property type="entry name" value="SGNH_hydro_sf"/>
</dbReference>
<dbReference type="SUPFAM" id="SSF52266">
    <property type="entry name" value="SGNH hydrolase"/>
    <property type="match status" value="1"/>
</dbReference>
<dbReference type="RefSeq" id="WP_176864975.1">
    <property type="nucleotide sequence ID" value="NZ_JABXWT010000005.1"/>
</dbReference>
<keyword evidence="2" id="KW-1185">Reference proteome</keyword>
<name>A0ABX2PQR2_9RHOB</name>
<dbReference type="EMBL" id="JABXWT010000005">
    <property type="protein sequence ID" value="NVO56472.1"/>
    <property type="molecule type" value="Genomic_DNA"/>
</dbReference>
<organism evidence="1 2">
    <name type="scientific">Ruegeria haliotis</name>
    <dbReference type="NCBI Taxonomy" id="2747601"/>
    <lineage>
        <taxon>Bacteria</taxon>
        <taxon>Pseudomonadati</taxon>
        <taxon>Pseudomonadota</taxon>
        <taxon>Alphaproteobacteria</taxon>
        <taxon>Rhodobacterales</taxon>
        <taxon>Roseobacteraceae</taxon>
        <taxon>Ruegeria</taxon>
    </lineage>
</organism>
<dbReference type="Gene3D" id="3.40.50.1110">
    <property type="entry name" value="SGNH hydrolase"/>
    <property type="match status" value="1"/>
</dbReference>
<comment type="caution">
    <text evidence="1">The sequence shown here is derived from an EMBL/GenBank/DDBJ whole genome shotgun (WGS) entry which is preliminary data.</text>
</comment>
<accession>A0ABX2PQR2</accession>
<gene>
    <name evidence="1" type="ORF">HW561_11810</name>
</gene>
<sequence length="217" mass="24761">MNQGITFDHLIVFVDISDIQDEAIHYSERDDGSLAFSSVTPENQSPSHLLKQFLKTNLALSYSGYSSLRTFIRGGSVQKDVYNIHRLEWTYNDQSSHFGEMGVDGGILKSLQYMTDLYELLKERGIKLSVGVYPWPAQLKEMESNSANNRQSNIWQEFCTGKCEMFIDLFPDFSSMITTASTEDVYRDYYLQGDVHFNASGNAIMFTSLNSHYNSMD</sequence>
<proteinExistence type="predicted"/>
<evidence type="ECO:0000313" key="1">
    <source>
        <dbReference type="EMBL" id="NVO56472.1"/>
    </source>
</evidence>